<organism evidence="1 2">
    <name type="scientific">Strigops habroptila</name>
    <name type="common">Kakapo</name>
    <dbReference type="NCBI Taxonomy" id="2489341"/>
    <lineage>
        <taxon>Eukaryota</taxon>
        <taxon>Metazoa</taxon>
        <taxon>Chordata</taxon>
        <taxon>Craniata</taxon>
        <taxon>Vertebrata</taxon>
        <taxon>Euteleostomi</taxon>
        <taxon>Archelosauria</taxon>
        <taxon>Archosauria</taxon>
        <taxon>Dinosauria</taxon>
        <taxon>Saurischia</taxon>
        <taxon>Theropoda</taxon>
        <taxon>Coelurosauria</taxon>
        <taxon>Aves</taxon>
        <taxon>Neognathae</taxon>
        <taxon>Neoaves</taxon>
        <taxon>Telluraves</taxon>
        <taxon>Australaves</taxon>
        <taxon>Psittaciformes</taxon>
        <taxon>Psittacidae</taxon>
        <taxon>Strigops</taxon>
    </lineage>
</organism>
<dbReference type="AlphaFoldDB" id="A0A672UKW5"/>
<dbReference type="GeneTree" id="ENSGT00990000210019"/>
<dbReference type="Proteomes" id="UP000472266">
    <property type="component" value="Unplaced"/>
</dbReference>
<dbReference type="GO" id="GO:0051308">
    <property type="term" value="P:male meiosis chromosome separation"/>
    <property type="evidence" value="ECO:0007669"/>
    <property type="project" value="TreeGrafter"/>
</dbReference>
<evidence type="ECO:0008006" key="3">
    <source>
        <dbReference type="Google" id="ProtNLM"/>
    </source>
</evidence>
<dbReference type="GO" id="GO:0007283">
    <property type="term" value="P:spermatogenesis"/>
    <property type="evidence" value="ECO:0007669"/>
    <property type="project" value="InterPro"/>
</dbReference>
<protein>
    <recommendedName>
        <fullName evidence="3">Meiosis 1 associated protein</fullName>
    </recommendedName>
</protein>
<sequence length="157" mass="17218">EPPLFPHTQVHFQQPSRILIVDVTSPSWTNTCSVLSEALENTLCLAHSLAGPCRVPLLSLYVVQNQQECLLPFTQVKENFARIQACVSELRSLPGEGCFPQGGNGVVQAVQDGLQQFKQYSRHTAAGSSANSSLEVRRGWEGSRSLPPDLLLVSTFR</sequence>
<dbReference type="InterPro" id="IPR033587">
    <property type="entry name" value="M1AP"/>
</dbReference>
<proteinExistence type="predicted"/>
<dbReference type="PANTHER" id="PTHR28642">
    <property type="entry name" value="MEIOSIS 1 ARREST PROTEIN"/>
    <property type="match status" value="1"/>
</dbReference>
<evidence type="ECO:0000313" key="2">
    <source>
        <dbReference type="Proteomes" id="UP000472266"/>
    </source>
</evidence>
<reference evidence="1" key="2">
    <citation type="submission" date="2025-09" db="UniProtKB">
        <authorList>
            <consortium name="Ensembl"/>
        </authorList>
    </citation>
    <scope>IDENTIFICATION</scope>
</reference>
<keyword evidence="2" id="KW-1185">Reference proteome</keyword>
<dbReference type="PANTHER" id="PTHR28642:SF1">
    <property type="entry name" value="MEIOSIS 1 ARREST PROTEIN"/>
    <property type="match status" value="1"/>
</dbReference>
<evidence type="ECO:0000313" key="1">
    <source>
        <dbReference type="Ensembl" id="ENSSHBP00005015965.1"/>
    </source>
</evidence>
<accession>A0A672UKW5</accession>
<dbReference type="Ensembl" id="ENSSHBT00005019133.1">
    <property type="protein sequence ID" value="ENSSHBP00005015965.1"/>
    <property type="gene ID" value="ENSSHBG00005013953.1"/>
</dbReference>
<dbReference type="GO" id="GO:0007127">
    <property type="term" value="P:meiosis I"/>
    <property type="evidence" value="ECO:0007669"/>
    <property type="project" value="InterPro"/>
</dbReference>
<reference evidence="1" key="1">
    <citation type="submission" date="2025-08" db="UniProtKB">
        <authorList>
            <consortium name="Ensembl"/>
        </authorList>
    </citation>
    <scope>IDENTIFICATION</scope>
</reference>
<dbReference type="OMA" id="MCHTANG"/>
<name>A0A672UKW5_STRHB</name>
<dbReference type="InParanoid" id="A0A672UKW5"/>